<dbReference type="InterPro" id="IPR032466">
    <property type="entry name" value="Metal_Hydrolase"/>
</dbReference>
<proteinExistence type="predicted"/>
<reference evidence="3 4" key="1">
    <citation type="submission" date="2011-04" db="EMBL/GenBank/DDBJ databases">
        <title>The Genome Sequence of Clostridium citroniae WAL-19142.</title>
        <authorList>
            <consortium name="The Broad Institute Genome Sequencing Platform"/>
            <person name="Earl A."/>
            <person name="Ward D."/>
            <person name="Feldgarden M."/>
            <person name="Gevers D."/>
            <person name="Warren Y.A."/>
            <person name="Tyrrell K.L."/>
            <person name="Citron D.M."/>
            <person name="Goldstein E.J."/>
            <person name="Daigneault M."/>
            <person name="Allen-Vercoe E."/>
            <person name="Young S.K."/>
            <person name="Zeng Q."/>
            <person name="Gargeya S."/>
            <person name="Fitzgerald M."/>
            <person name="Haas B."/>
            <person name="Abouelleil A."/>
            <person name="Alvarado L."/>
            <person name="Arachchi H.M."/>
            <person name="Berlin A."/>
            <person name="Brown A."/>
            <person name="Chapman S.B."/>
            <person name="Chen Z."/>
            <person name="Dunbar C."/>
            <person name="Freedman E."/>
            <person name="Gearin G."/>
            <person name="Gellesch M."/>
            <person name="Goldberg J."/>
            <person name="Griggs A."/>
            <person name="Gujja S."/>
            <person name="Heilman E.R."/>
            <person name="Heiman D."/>
            <person name="Howarth C."/>
            <person name="Larson L."/>
            <person name="Lui A."/>
            <person name="MacDonald P.J."/>
            <person name="Mehta T."/>
            <person name="Montmayeur A."/>
            <person name="Murphy C."/>
            <person name="Neiman D."/>
            <person name="Pearson M."/>
            <person name="Priest M."/>
            <person name="Roberts A."/>
            <person name="Saif S."/>
            <person name="Shea T."/>
            <person name="Shenoy N."/>
            <person name="Sisk P."/>
            <person name="Stolte C."/>
            <person name="Sykes S."/>
            <person name="White J."/>
            <person name="Yandava C."/>
            <person name="Wortman J."/>
            <person name="Nusbaum C."/>
            <person name="Birren B."/>
        </authorList>
    </citation>
    <scope>NUCLEOTIDE SEQUENCE [LARGE SCALE GENOMIC DNA]</scope>
    <source>
        <strain evidence="3 4">WAL-19142</strain>
    </source>
</reference>
<dbReference type="PANTHER" id="PTHR21240:SF19">
    <property type="entry name" value="CATALYTIC_ HYDROLASE"/>
    <property type="match status" value="1"/>
</dbReference>
<dbReference type="PANTHER" id="PTHR21240">
    <property type="entry name" value="2-AMINO-3-CARBOXYLMUCONATE-6-SEMIALDEHYDE DECARBOXYLASE"/>
    <property type="match status" value="1"/>
</dbReference>
<organism evidence="3 4">
    <name type="scientific">[Clostridium] citroniae WAL-19142</name>
    <dbReference type="NCBI Taxonomy" id="742734"/>
    <lineage>
        <taxon>Bacteria</taxon>
        <taxon>Bacillati</taxon>
        <taxon>Bacillota</taxon>
        <taxon>Clostridia</taxon>
        <taxon>Lachnospirales</taxon>
        <taxon>Lachnospiraceae</taxon>
        <taxon>Enterocloster</taxon>
    </lineage>
</organism>
<dbReference type="GO" id="GO:0016787">
    <property type="term" value="F:hydrolase activity"/>
    <property type="evidence" value="ECO:0007669"/>
    <property type="project" value="InterPro"/>
</dbReference>
<feature type="domain" description="Amidohydrolase-related" evidence="2">
    <location>
        <begin position="19"/>
        <end position="239"/>
    </location>
</feature>
<gene>
    <name evidence="3" type="ORF">HMPREF9470_02655</name>
</gene>
<dbReference type="GeneID" id="93165310"/>
<evidence type="ECO:0000313" key="4">
    <source>
        <dbReference type="Proteomes" id="UP000037392"/>
    </source>
</evidence>
<accession>A0A0J9ETM4</accession>
<protein>
    <recommendedName>
        <fullName evidence="2">Amidohydrolase-related domain-containing protein</fullName>
    </recommendedName>
</protein>
<dbReference type="Pfam" id="PF04909">
    <property type="entry name" value="Amidohydro_2"/>
    <property type="match status" value="1"/>
</dbReference>
<dbReference type="Gene3D" id="3.20.20.140">
    <property type="entry name" value="Metal-dependent hydrolases"/>
    <property type="match status" value="1"/>
</dbReference>
<dbReference type="SUPFAM" id="SSF51556">
    <property type="entry name" value="Metallo-dependent hydrolases"/>
    <property type="match status" value="1"/>
</dbReference>
<evidence type="ECO:0000256" key="1">
    <source>
        <dbReference type="ARBA" id="ARBA00023239"/>
    </source>
</evidence>
<dbReference type="GO" id="GO:0016831">
    <property type="term" value="F:carboxy-lyase activity"/>
    <property type="evidence" value="ECO:0007669"/>
    <property type="project" value="InterPro"/>
</dbReference>
<dbReference type="PATRIC" id="fig|742734.4.peg.2850"/>
<keyword evidence="1" id="KW-0456">Lyase</keyword>
<dbReference type="InterPro" id="IPR032465">
    <property type="entry name" value="ACMSD"/>
</dbReference>
<comment type="caution">
    <text evidence="3">The sequence shown here is derived from an EMBL/GenBank/DDBJ whole genome shotgun (WGS) entry which is preliminary data.</text>
</comment>
<dbReference type="RefSeq" id="WP_048930013.1">
    <property type="nucleotide sequence ID" value="NZ_KQ235878.1"/>
</dbReference>
<dbReference type="EMBL" id="ADLK01000021">
    <property type="protein sequence ID" value="KMW19170.1"/>
    <property type="molecule type" value="Genomic_DNA"/>
</dbReference>
<sequence length="243" mass="27595">MIIDVSNTLGRHRFKPEIKAEELLKEMDKNHIDMAVIHCYGESMDNESVYRAVTGHPDRFIGLYTVNPWSTDSAGELEEALKEKGFKGLYMDPVRHGYMLCEREVFYPLLDVCRKHQVPVWCYGAAEVFSNPVFFEQIAEDYPDVNIIMGRMGLQYDNASAVVVGKRHKNVFLETSSSMDFNTLRAMKTAGIDQVLLGTGTPDAGFYELELVKVRKAAVNFPDGEEKVLWKNAARIFRIGEVD</sequence>
<dbReference type="AlphaFoldDB" id="A0A0J9ETM4"/>
<dbReference type="InterPro" id="IPR006680">
    <property type="entry name" value="Amidohydro-rel"/>
</dbReference>
<evidence type="ECO:0000259" key="2">
    <source>
        <dbReference type="Pfam" id="PF04909"/>
    </source>
</evidence>
<name>A0A0J9ETM4_9FIRM</name>
<dbReference type="Proteomes" id="UP000037392">
    <property type="component" value="Unassembled WGS sequence"/>
</dbReference>
<dbReference type="OrthoDB" id="9771932at2"/>
<evidence type="ECO:0000313" key="3">
    <source>
        <dbReference type="EMBL" id="KMW19170.1"/>
    </source>
</evidence>